<organism evidence="2 3">
    <name type="scientific">Spiroplasma alleghenense</name>
    <dbReference type="NCBI Taxonomy" id="216931"/>
    <lineage>
        <taxon>Bacteria</taxon>
        <taxon>Bacillati</taxon>
        <taxon>Mycoplasmatota</taxon>
        <taxon>Mollicutes</taxon>
        <taxon>Entomoplasmatales</taxon>
        <taxon>Spiroplasmataceae</taxon>
        <taxon>Spiroplasma</taxon>
    </lineage>
</organism>
<dbReference type="InterPro" id="IPR029044">
    <property type="entry name" value="Nucleotide-diphossugar_trans"/>
</dbReference>
<sequence>MLVSIIIATQGKKTRLVESFYSIQQQINKNYEIIVINEGNDADCEQLLRQDFKRNPNLKVVFNTKNQGTAYAWNMGIELATGQYFIFLKEGNTIDPNFIQRIEDIVTKSPDKIDLIEFSIQYTKLSDSHSDSVLESDKLYDLKVEHEPFAYTNPIIYNKLFRTEFVKDHNFSFRRFTRFDALFVYKILGQANNFMYISDILMNHRLSVVKYSAFDLVNQWPHVMNYYRRVGKFKNLKEEIYYAYYKDIIYRFLWMITKFENKVLVKKGVAFVERKVGNKLEEIKENEVFKKNLEPEFNDTINNLKDYFKEILKSS</sequence>
<dbReference type="OrthoDB" id="387866at2"/>
<protein>
    <submittedName>
        <fullName evidence="2">Glycosyltransferase</fullName>
    </submittedName>
</protein>
<dbReference type="Gene3D" id="3.90.550.10">
    <property type="entry name" value="Spore Coat Polysaccharide Biosynthesis Protein SpsA, Chain A"/>
    <property type="match status" value="1"/>
</dbReference>
<dbReference type="RefSeq" id="WP_115557705.1">
    <property type="nucleotide sequence ID" value="NZ_CP031376.1"/>
</dbReference>
<accession>A0A345Z2E7</accession>
<dbReference type="KEGG" id="salx:SALLE_v1c01000"/>
<dbReference type="InterPro" id="IPR001173">
    <property type="entry name" value="Glyco_trans_2-like"/>
</dbReference>
<evidence type="ECO:0000313" key="3">
    <source>
        <dbReference type="Proteomes" id="UP000254792"/>
    </source>
</evidence>
<keyword evidence="2" id="KW-0808">Transferase</keyword>
<keyword evidence="3" id="KW-1185">Reference proteome</keyword>
<dbReference type="PANTHER" id="PTHR22916">
    <property type="entry name" value="GLYCOSYLTRANSFERASE"/>
    <property type="match status" value="1"/>
</dbReference>
<dbReference type="Pfam" id="PF00535">
    <property type="entry name" value="Glycos_transf_2"/>
    <property type="match status" value="1"/>
</dbReference>
<evidence type="ECO:0000259" key="1">
    <source>
        <dbReference type="Pfam" id="PF00535"/>
    </source>
</evidence>
<dbReference type="AlphaFoldDB" id="A0A345Z2E7"/>
<dbReference type="EMBL" id="CP031376">
    <property type="protein sequence ID" value="AXK50776.1"/>
    <property type="molecule type" value="Genomic_DNA"/>
</dbReference>
<dbReference type="GO" id="GO:0016740">
    <property type="term" value="F:transferase activity"/>
    <property type="evidence" value="ECO:0007669"/>
    <property type="project" value="UniProtKB-KW"/>
</dbReference>
<dbReference type="Proteomes" id="UP000254792">
    <property type="component" value="Chromosome"/>
</dbReference>
<dbReference type="SUPFAM" id="SSF53448">
    <property type="entry name" value="Nucleotide-diphospho-sugar transferases"/>
    <property type="match status" value="1"/>
</dbReference>
<name>A0A345Z2E7_9MOLU</name>
<gene>
    <name evidence="2" type="primary">cps</name>
    <name evidence="2" type="ORF">SALLE_v1c01000</name>
</gene>
<proteinExistence type="predicted"/>
<reference evidence="2 3" key="1">
    <citation type="submission" date="2018-07" db="EMBL/GenBank/DDBJ databases">
        <title>Complete genome sequence of Spiroplasma alleghenense PLHS-1 (ATCC 51752).</title>
        <authorList>
            <person name="Chou L."/>
            <person name="Lee T.-Y."/>
            <person name="Tsai Y.-M."/>
            <person name="Kuo C.-H."/>
        </authorList>
    </citation>
    <scope>NUCLEOTIDE SEQUENCE [LARGE SCALE GENOMIC DNA]</scope>
    <source>
        <strain evidence="2 3">PLHS-1</strain>
    </source>
</reference>
<feature type="domain" description="Glycosyltransferase 2-like" evidence="1">
    <location>
        <begin position="4"/>
        <end position="111"/>
    </location>
</feature>
<dbReference type="CDD" id="cd00761">
    <property type="entry name" value="Glyco_tranf_GTA_type"/>
    <property type="match status" value="1"/>
</dbReference>
<evidence type="ECO:0000313" key="2">
    <source>
        <dbReference type="EMBL" id="AXK50776.1"/>
    </source>
</evidence>